<accession>H1YE10</accession>
<evidence type="ECO:0000256" key="1">
    <source>
        <dbReference type="SAM" id="SignalP"/>
    </source>
</evidence>
<evidence type="ECO:0008006" key="4">
    <source>
        <dbReference type="Google" id="ProtNLM"/>
    </source>
</evidence>
<dbReference type="HOGENOM" id="CLU_328122_0_0_10"/>
<dbReference type="RefSeq" id="WP_008504854.1">
    <property type="nucleotide sequence ID" value="NZ_CM001403.1"/>
</dbReference>
<name>H1YE10_9SPHI</name>
<dbReference type="OrthoDB" id="5726170at2"/>
<dbReference type="Gene3D" id="2.60.40.10">
    <property type="entry name" value="Immunoglobulins"/>
    <property type="match status" value="1"/>
</dbReference>
<dbReference type="EMBL" id="CM001403">
    <property type="protein sequence ID" value="EHQ25188.1"/>
    <property type="molecule type" value="Genomic_DNA"/>
</dbReference>
<proteinExistence type="predicted"/>
<dbReference type="Proteomes" id="UP000002774">
    <property type="component" value="Chromosome"/>
</dbReference>
<reference evidence="2" key="1">
    <citation type="submission" date="2011-09" db="EMBL/GenBank/DDBJ databases">
        <title>The permanent draft genome of Mucilaginibacter paludis DSM 18603.</title>
        <authorList>
            <consortium name="US DOE Joint Genome Institute (JGI-PGF)"/>
            <person name="Lucas S."/>
            <person name="Han J."/>
            <person name="Lapidus A."/>
            <person name="Bruce D."/>
            <person name="Goodwin L."/>
            <person name="Pitluck S."/>
            <person name="Peters L."/>
            <person name="Kyrpides N."/>
            <person name="Mavromatis K."/>
            <person name="Ivanova N."/>
            <person name="Mikhailova N."/>
            <person name="Held B."/>
            <person name="Detter J.C."/>
            <person name="Tapia R."/>
            <person name="Han C."/>
            <person name="Land M."/>
            <person name="Hauser L."/>
            <person name="Markowitz V."/>
            <person name="Cheng J.-F."/>
            <person name="Hugenholtz P."/>
            <person name="Woyke T."/>
            <person name="Wu D."/>
            <person name="Tindall B."/>
            <person name="Brambilla E."/>
            <person name="Klenk H.-P."/>
            <person name="Eisen J.A."/>
        </authorList>
    </citation>
    <scope>NUCLEOTIDE SEQUENCE [LARGE SCALE GENOMIC DNA]</scope>
    <source>
        <strain evidence="2">DSM 18603</strain>
    </source>
</reference>
<dbReference type="InterPro" id="IPR013783">
    <property type="entry name" value="Ig-like_fold"/>
</dbReference>
<dbReference type="STRING" id="714943.Mucpa_1014"/>
<feature type="chain" id="PRO_5003557782" description="Ig-like domain-containing protein" evidence="1">
    <location>
        <begin position="20"/>
        <end position="876"/>
    </location>
</feature>
<sequence>MRFYFLSIILALYVSPALAQLKLSMGSHFLTGQNIKKVEVSPEDYTVWALSQDHKVYYKKAASSNFDLYTPVSGMPVNDVAGYTIDDMYFLVGSTIVNVRNGVATQLTIPDPLVTQINGIAIVDPAYNASQDFYDLKGGCLMITTNNNVYLLPKGNTSFQQFTGGRPIPAPSNNWDYIRSSFKGISMRNNIPNNYCTTTADYSFYNIFDFTLFVNGDMKFTPDKGQFTASIMPFHSFDLFSGGLYGSNYRNYIVWSSTTGLYAFYSLSCNLTQLVHPITEQVNAISEAMALTEIAPQHYLIAGTNTGLQYTPNTIFPTETQAVNLTAIKFTSFPDFPVVKVNDVLIDSRKDPEPSYFTFVCDNTAYIATADGVYQVYLSYNQQGYDNLRVQNFATYGGTTPTYNADGNAVFNRCDNAQPVNLQLLNHPNTSLLIKWFKDGVELPDRLNKQAVTFTDAGIYHAEVISTCEGVAIKSVNFIIQSASDPQITFNYPDKISICEGTSYTLATGFLPGYTYRWFKDDVQISGATSSDYTATQPGQYHVEVSNCGTFYKQSKTITISRTDIPMPVITTDKVSYCSGETAILSVTNDNQYNMKWYLNGNELIANANQNTISVTTPGAYNAIFLSNECQKLSSVYNLSFNQPIKFNILKSKSGSICYGDRVTLSTSVTADSYLWSTGETTPQISVSKSGQYTVKLKSAGSCETTQAVDVTVLPQVQLAAIENKTICTMAGDKLRIEAQSGFVNYQWNGRSTTVNYLDVTSPGTYLLIATTADGCMAQTTFEVTPWCEQVIIPNTFTPNGDGINDLWEIGGVEHDGTATVRIYNRYGNILVNKQANGFKWDGKFNGKDLPSGTYYYEIKTKKSATPLSGWVAIIR</sequence>
<gene>
    <name evidence="2" type="ORF">Mucpa_1014</name>
</gene>
<dbReference type="AlphaFoldDB" id="H1YE10"/>
<evidence type="ECO:0000313" key="3">
    <source>
        <dbReference type="Proteomes" id="UP000002774"/>
    </source>
</evidence>
<evidence type="ECO:0000313" key="2">
    <source>
        <dbReference type="EMBL" id="EHQ25188.1"/>
    </source>
</evidence>
<dbReference type="Pfam" id="PF13585">
    <property type="entry name" value="CHU_C"/>
    <property type="match status" value="1"/>
</dbReference>
<keyword evidence="3" id="KW-1185">Reference proteome</keyword>
<dbReference type="InterPro" id="IPR026341">
    <property type="entry name" value="T9SS_type_B"/>
</dbReference>
<dbReference type="eggNOG" id="COG3291">
    <property type="taxonomic scope" value="Bacteria"/>
</dbReference>
<feature type="signal peptide" evidence="1">
    <location>
        <begin position="1"/>
        <end position="19"/>
    </location>
</feature>
<keyword evidence="1" id="KW-0732">Signal</keyword>
<organism evidence="2 3">
    <name type="scientific">Mucilaginibacter paludis DSM 18603</name>
    <dbReference type="NCBI Taxonomy" id="714943"/>
    <lineage>
        <taxon>Bacteria</taxon>
        <taxon>Pseudomonadati</taxon>
        <taxon>Bacteroidota</taxon>
        <taxon>Sphingobacteriia</taxon>
        <taxon>Sphingobacteriales</taxon>
        <taxon>Sphingobacteriaceae</taxon>
        <taxon>Mucilaginibacter</taxon>
    </lineage>
</organism>
<dbReference type="NCBIfam" id="TIGR04131">
    <property type="entry name" value="Bac_Flav_CTERM"/>
    <property type="match status" value="1"/>
</dbReference>
<protein>
    <recommendedName>
        <fullName evidence="4">Ig-like domain-containing protein</fullName>
    </recommendedName>
</protein>